<feature type="domain" description="MacB-like periplasmic core" evidence="9">
    <location>
        <begin position="17"/>
        <end position="241"/>
    </location>
</feature>
<dbReference type="PANTHER" id="PTHR30489">
    <property type="entry name" value="LIPOPROTEIN-RELEASING SYSTEM TRANSMEMBRANE PROTEIN LOLE"/>
    <property type="match status" value="1"/>
</dbReference>
<feature type="transmembrane region" description="Helical" evidence="7">
    <location>
        <begin position="366"/>
        <end position="393"/>
    </location>
</feature>
<dbReference type="PANTHER" id="PTHR30489:SF0">
    <property type="entry name" value="LIPOPROTEIN-RELEASING SYSTEM TRANSMEMBRANE PROTEIN LOLE"/>
    <property type="match status" value="1"/>
</dbReference>
<keyword evidence="3" id="KW-1003">Cell membrane</keyword>
<evidence type="ECO:0000313" key="11">
    <source>
        <dbReference type="Proteomes" id="UP001208017"/>
    </source>
</evidence>
<keyword evidence="5 7" id="KW-1133">Transmembrane helix</keyword>
<evidence type="ECO:0000256" key="1">
    <source>
        <dbReference type="ARBA" id="ARBA00004651"/>
    </source>
</evidence>
<protein>
    <submittedName>
        <fullName evidence="10">ABC transporter permease</fullName>
    </submittedName>
</protein>
<proteinExistence type="inferred from homology"/>
<dbReference type="InterPro" id="IPR025857">
    <property type="entry name" value="MacB_PCD"/>
</dbReference>
<name>A0ABT3X4H2_9BACL</name>
<evidence type="ECO:0000313" key="10">
    <source>
        <dbReference type="EMBL" id="MCX7571785.1"/>
    </source>
</evidence>
<keyword evidence="11" id="KW-1185">Reference proteome</keyword>
<feature type="transmembrane region" description="Helical" evidence="7">
    <location>
        <begin position="261"/>
        <end position="289"/>
    </location>
</feature>
<feature type="transmembrane region" description="Helical" evidence="7">
    <location>
        <begin position="18"/>
        <end position="37"/>
    </location>
</feature>
<keyword evidence="6 7" id="KW-0472">Membrane</keyword>
<dbReference type="EMBL" id="JAPMLT010000013">
    <property type="protein sequence ID" value="MCX7571785.1"/>
    <property type="molecule type" value="Genomic_DNA"/>
</dbReference>
<dbReference type="InterPro" id="IPR003838">
    <property type="entry name" value="ABC3_permease_C"/>
</dbReference>
<evidence type="ECO:0000256" key="3">
    <source>
        <dbReference type="ARBA" id="ARBA00022475"/>
    </source>
</evidence>
<feature type="domain" description="ABC3 transporter permease C-terminal" evidence="8">
    <location>
        <begin position="275"/>
        <end position="403"/>
    </location>
</feature>
<evidence type="ECO:0000256" key="4">
    <source>
        <dbReference type="ARBA" id="ARBA00022692"/>
    </source>
</evidence>
<keyword evidence="4 7" id="KW-0812">Transmembrane</keyword>
<reference evidence="10 11" key="1">
    <citation type="submission" date="2022-11" db="EMBL/GenBank/DDBJ databases">
        <title>Study of microbial diversity in lake waters.</title>
        <authorList>
            <person name="Zhang J."/>
        </authorList>
    </citation>
    <scope>NUCLEOTIDE SEQUENCE [LARGE SCALE GENOMIC DNA]</scope>
    <source>
        <strain evidence="10 11">DT12</strain>
    </source>
</reference>
<evidence type="ECO:0000259" key="8">
    <source>
        <dbReference type="Pfam" id="PF02687"/>
    </source>
</evidence>
<evidence type="ECO:0000256" key="6">
    <source>
        <dbReference type="ARBA" id="ARBA00023136"/>
    </source>
</evidence>
<dbReference type="Proteomes" id="UP001208017">
    <property type="component" value="Unassembled WGS sequence"/>
</dbReference>
<evidence type="ECO:0000256" key="7">
    <source>
        <dbReference type="SAM" id="Phobius"/>
    </source>
</evidence>
<sequence>MQLQLALRNLTRRKSRTILTAITIMLGVMMMLLSIGYNNGIDKQMTDLVTRNLTGDLLVQPQDAKFYDVFKPAKANGPVIPSLADTRSKLGAVEGVEQVAPRNRVGGLMRTSESDVGLIMIGVLADAEAAFNKHLQVIEGESLSASAPQGVLISDTIAKEQKLKVGDTAVWTSSDKNGAMQEKQLTIRGIYEGDAYTSNQLFAGIGLSQQVLGLKADEAQELAVILKENSDTEAAKTAVADAAKSGSLPVQVFTWQEKGGFFSGIVLGNGVSFGVMVGILFVAIIFGLMNSVVMTIKERTGEIGAMMAMGTPGGQILRQLMLEQTWLTGIAALIGIGLSYGLISWLGQVGIPAPAPAIEFAFGGKALYLTISWVHLALTFVTALAVALLATLFSGYSIVRMKPVDALRELS</sequence>
<comment type="similarity">
    <text evidence="2">Belongs to the ABC-4 integral membrane protein family. LolC/E subfamily.</text>
</comment>
<dbReference type="RefSeq" id="WP_267153036.1">
    <property type="nucleotide sequence ID" value="NZ_JAPMLT010000013.1"/>
</dbReference>
<evidence type="ECO:0000256" key="2">
    <source>
        <dbReference type="ARBA" id="ARBA00005236"/>
    </source>
</evidence>
<feature type="transmembrane region" description="Helical" evidence="7">
    <location>
        <begin position="326"/>
        <end position="346"/>
    </location>
</feature>
<dbReference type="Pfam" id="PF12704">
    <property type="entry name" value="MacB_PCD"/>
    <property type="match status" value="1"/>
</dbReference>
<dbReference type="Pfam" id="PF02687">
    <property type="entry name" value="FtsX"/>
    <property type="match status" value="1"/>
</dbReference>
<evidence type="ECO:0000256" key="5">
    <source>
        <dbReference type="ARBA" id="ARBA00022989"/>
    </source>
</evidence>
<dbReference type="InterPro" id="IPR051447">
    <property type="entry name" value="Lipoprotein-release_system"/>
</dbReference>
<comment type="caution">
    <text evidence="10">The sequence shown here is derived from an EMBL/GenBank/DDBJ whole genome shotgun (WGS) entry which is preliminary data.</text>
</comment>
<organism evidence="10 11">
    <name type="scientific">Tumebacillus lacus</name>
    <dbReference type="NCBI Taxonomy" id="2995335"/>
    <lineage>
        <taxon>Bacteria</taxon>
        <taxon>Bacillati</taxon>
        <taxon>Bacillota</taxon>
        <taxon>Bacilli</taxon>
        <taxon>Bacillales</taxon>
        <taxon>Alicyclobacillaceae</taxon>
        <taxon>Tumebacillus</taxon>
    </lineage>
</organism>
<accession>A0ABT3X4H2</accession>
<gene>
    <name evidence="10" type="ORF">OS242_17720</name>
</gene>
<comment type="subcellular location">
    <subcellularLocation>
        <location evidence="1">Cell membrane</location>
        <topology evidence="1">Multi-pass membrane protein</topology>
    </subcellularLocation>
</comment>
<evidence type="ECO:0000259" key="9">
    <source>
        <dbReference type="Pfam" id="PF12704"/>
    </source>
</evidence>